<dbReference type="Pfam" id="PF02661">
    <property type="entry name" value="Fic"/>
    <property type="match status" value="1"/>
</dbReference>
<name>A0A9E6SUB2_9ACTN</name>
<dbReference type="Proteomes" id="UP000671910">
    <property type="component" value="Chromosome"/>
</dbReference>
<keyword evidence="2" id="KW-0067">ATP-binding</keyword>
<evidence type="ECO:0000313" key="4">
    <source>
        <dbReference type="EMBL" id="NHM14945.1"/>
    </source>
</evidence>
<protein>
    <submittedName>
        <fullName evidence="4">DUF4172 domain-containing protein</fullName>
    </submittedName>
    <submittedName>
        <fullName evidence="5">Fic family protein</fullName>
    </submittedName>
</protein>
<dbReference type="PANTHER" id="PTHR13504">
    <property type="entry name" value="FIDO DOMAIN-CONTAINING PROTEIN DDB_G0283145"/>
    <property type="match status" value="1"/>
</dbReference>
<evidence type="ECO:0000313" key="7">
    <source>
        <dbReference type="Proteomes" id="UP000671910"/>
    </source>
</evidence>
<dbReference type="InterPro" id="IPR003812">
    <property type="entry name" value="Fido"/>
</dbReference>
<dbReference type="InterPro" id="IPR036597">
    <property type="entry name" value="Fido-like_dom_sf"/>
</dbReference>
<dbReference type="PROSITE" id="PS51459">
    <property type="entry name" value="FIDO"/>
    <property type="match status" value="1"/>
</dbReference>
<keyword evidence="6" id="KW-1185">Reference proteome</keyword>
<evidence type="ECO:0000259" key="3">
    <source>
        <dbReference type="PROSITE" id="PS51459"/>
    </source>
</evidence>
<evidence type="ECO:0000256" key="1">
    <source>
        <dbReference type="PIRSR" id="PIRSR640198-1"/>
    </source>
</evidence>
<proteinExistence type="predicted"/>
<dbReference type="InterPro" id="IPR025230">
    <property type="entry name" value="DUF4172"/>
</dbReference>
<dbReference type="AlphaFoldDB" id="A0A9E6SUB2"/>
<dbReference type="Pfam" id="PF13776">
    <property type="entry name" value="DUF4172"/>
    <property type="match status" value="1"/>
</dbReference>
<feature type="binding site" evidence="2">
    <location>
        <begin position="205"/>
        <end position="212"/>
    </location>
    <ligand>
        <name>ATP</name>
        <dbReference type="ChEBI" id="CHEBI:30616"/>
    </ligand>
</feature>
<feature type="domain" description="Fido" evidence="3">
    <location>
        <begin position="113"/>
        <end position="266"/>
    </location>
</feature>
<dbReference type="InterPro" id="IPR036388">
    <property type="entry name" value="WH-like_DNA-bd_sf"/>
</dbReference>
<dbReference type="RefSeq" id="WP_166340425.1">
    <property type="nucleotide sequence ID" value="NZ_CP072829.1"/>
</dbReference>
<accession>A0A9E6SUB2</accession>
<dbReference type="PANTHER" id="PTHR13504:SF33">
    <property type="entry name" value="FIC FAMILY PROTEIN"/>
    <property type="match status" value="1"/>
</dbReference>
<dbReference type="SUPFAM" id="SSF140931">
    <property type="entry name" value="Fic-like"/>
    <property type="match status" value="1"/>
</dbReference>
<evidence type="ECO:0000313" key="5">
    <source>
        <dbReference type="EMBL" id="QTU84249.1"/>
    </source>
</evidence>
<gene>
    <name evidence="4" type="ORF">GMI68_09305</name>
    <name evidence="5" type="ORF">J7S26_07850</name>
</gene>
<dbReference type="EMBL" id="WPCR01000015">
    <property type="protein sequence ID" value="NHM14945.1"/>
    <property type="molecule type" value="Genomic_DNA"/>
</dbReference>
<evidence type="ECO:0000313" key="6">
    <source>
        <dbReference type="Proteomes" id="UP000636394"/>
    </source>
</evidence>
<feature type="active site" evidence="1">
    <location>
        <position position="201"/>
    </location>
</feature>
<sequence>MYLHEHDNWTRFTWDDRAVAPLLSGVRFLQGRLLGRVSGLGFSLDAAIELDAVSGEVVASSRIEGVNLDAAKVRSSVARRLDLGSDGVPRDTRSVDGAVSILVDATQNCRDPLTFDRLASWHGALFPEGRSGLRKISVARYRTGPICVASGPIGRERIHFQAPDPSLVPGLMDEFLQWIDSDGCEGLISAAIAHLWFLTIHPFDDGNGRIARTITEMLLARSDGSPRRFYSMARHILDHRSEYYERLERSQKASPDVTEWVLWFLGALKESLVSSDERIGAVLRRDGWWRSVDGIELNDRQRRMLQRLLDGFEGKLTTSKWAKMCKVSQDSALRDINDLIEKGVLVRDAAAGGRSTSYLLAAEE</sequence>
<dbReference type="Proteomes" id="UP000636394">
    <property type="component" value="Unassembled WGS sequence"/>
</dbReference>
<dbReference type="EMBL" id="CP072829">
    <property type="protein sequence ID" value="QTU84249.1"/>
    <property type="molecule type" value="Genomic_DNA"/>
</dbReference>
<organism evidence="5 7">
    <name type="scientific">Xiamenia xianingshaonis</name>
    <dbReference type="NCBI Taxonomy" id="2682776"/>
    <lineage>
        <taxon>Bacteria</taxon>
        <taxon>Bacillati</taxon>
        <taxon>Actinomycetota</taxon>
        <taxon>Coriobacteriia</taxon>
        <taxon>Eggerthellales</taxon>
        <taxon>Eggerthellaceae</taxon>
        <taxon>Xiamenia</taxon>
    </lineage>
</organism>
<feature type="binding site" evidence="2">
    <location>
        <begin position="243"/>
        <end position="244"/>
    </location>
    <ligand>
        <name>ATP</name>
        <dbReference type="ChEBI" id="CHEBI:30616"/>
    </ligand>
</feature>
<dbReference type="InterPro" id="IPR040198">
    <property type="entry name" value="Fido_containing"/>
</dbReference>
<dbReference type="Gene3D" id="1.10.3290.10">
    <property type="entry name" value="Fido-like domain"/>
    <property type="match status" value="1"/>
</dbReference>
<dbReference type="Gene3D" id="1.10.10.10">
    <property type="entry name" value="Winged helix-like DNA-binding domain superfamily/Winged helix DNA-binding domain"/>
    <property type="match status" value="1"/>
</dbReference>
<evidence type="ECO:0000256" key="2">
    <source>
        <dbReference type="PIRSR" id="PIRSR640198-2"/>
    </source>
</evidence>
<keyword evidence="2" id="KW-0547">Nucleotide-binding</keyword>
<dbReference type="KEGG" id="ebz:J7S26_07850"/>
<reference evidence="4 6" key="1">
    <citation type="submission" date="2019-11" db="EMBL/GenBank/DDBJ databases">
        <title>Eggerthellaceae novel genus isolated from the rectal contents of marmort.</title>
        <authorList>
            <person name="Zhang G."/>
        </authorList>
    </citation>
    <scope>NUCLEOTIDE SEQUENCE [LARGE SCALE GENOMIC DNA]</scope>
    <source>
        <strain evidence="6">zg-886</strain>
        <strain evidence="4">Zg-886</strain>
    </source>
</reference>
<dbReference type="GO" id="GO:0005524">
    <property type="term" value="F:ATP binding"/>
    <property type="evidence" value="ECO:0007669"/>
    <property type="project" value="UniProtKB-KW"/>
</dbReference>
<reference evidence="5" key="2">
    <citation type="submission" date="2021-04" db="EMBL/GenBank/DDBJ databases">
        <title>Novel species in family Eggerthellaceae.</title>
        <authorList>
            <person name="Zhang G."/>
        </authorList>
    </citation>
    <scope>NUCLEOTIDE SEQUENCE</scope>
    <source>
        <strain evidence="5">Zg-886</strain>
    </source>
</reference>